<dbReference type="InterPro" id="IPR011335">
    <property type="entry name" value="Restrct_endonuc-II-like"/>
</dbReference>
<dbReference type="EMBL" id="JBGBPQ010000002">
    <property type="protein sequence ID" value="KAL1527558.1"/>
    <property type="molecule type" value="Genomic_DNA"/>
</dbReference>
<feature type="compositionally biased region" description="Low complexity" evidence="5">
    <location>
        <begin position="258"/>
        <end position="279"/>
    </location>
</feature>
<sequence>MSRDSDSSRDSAADPNAAFLRNIQYRGGSYAILRCFKDHPTGAELTKKQIIRGAQSYCDEDMDTDFRAGRLISGWKSIESLEKHKLVHRISKFHSRAANGFKGCTPDLFVLSREGESFIERMLQKWPATDASSASQPRGGSASRRPHAETFAAWGGFGVHAPSHEEQALSLEDERRLEAWARAAQPPDVLEFAVSHGRRKHLHHACDRLRVALGLALRHESYDSPSGRVLRVRIEAGGATPARGGSGHVLGGGGGGSSDARAAAAAAAQRRAAAAAAATPPGPPLLPLVTPPSGKRPLGAPRAFGGLESVDEANEWACGACTLCNDASRDACEACGTRKPEGGSQGGGSRQSQGGASRKRARRDETPTIVLDESPPRDEERSPRAELVLFVDERERQSNANPLGMYLGLSGALGEMSSSGGTRRRVDAGVVVERKRVGDLVARSASGDHMEQLRRLALHRELASRAFLLLEDDPSTADAHVAYGAAGGSETVVATHDEVLELLAALLVDEMHTARPLLSSGPIESRRLLVRLTCALASAPPPRDGAAVHGWNAAAGKPAAATQRAALREALLRAGCDVEAAERICLAAGCTEALRRVLRGAAPAARPLLLCPLLRHSCADGGAEAECCALSRRLVREVGGFDGGEVAVVDLTNEAEGGAMARSVRIVASHAFASRGWLEAARLLRGVDGEWLQMRAEQGERHSCWYEACFLESVKFEQFITAELAELSDALTAGLRRAASSDHQCSCELIAVARKLASSLISGPLAANTDRKAGGNTGKKSVLVVVGLPAVRRRAGAPNHGDLYRQTAWMLAQTTLLLLSLEHEWHVHAANNADGAKRFVNALKRAVYRHALLTHV</sequence>
<keyword evidence="3" id="KW-0862">Zinc</keyword>
<accession>A0AB34K2Z3</accession>
<feature type="compositionally biased region" description="Basic and acidic residues" evidence="5">
    <location>
        <begin position="374"/>
        <end position="384"/>
    </location>
</feature>
<reference evidence="7 8" key="1">
    <citation type="journal article" date="2024" name="Science">
        <title>Giant polyketide synthase enzymes in the biosynthesis of giant marine polyether toxins.</title>
        <authorList>
            <person name="Fallon T.R."/>
            <person name="Shende V.V."/>
            <person name="Wierzbicki I.H."/>
            <person name="Pendleton A.L."/>
            <person name="Watervoot N.F."/>
            <person name="Auber R.P."/>
            <person name="Gonzalez D.J."/>
            <person name="Wisecaver J.H."/>
            <person name="Moore B.S."/>
        </authorList>
    </citation>
    <scope>NUCLEOTIDE SEQUENCE [LARGE SCALE GENOMIC DNA]</scope>
    <source>
        <strain evidence="7 8">12B1</strain>
    </source>
</reference>
<dbReference type="InterPro" id="IPR047417">
    <property type="entry name" value="WHD_MUS81"/>
</dbReference>
<keyword evidence="1" id="KW-0479">Metal-binding</keyword>
<feature type="compositionally biased region" description="Gly residues" evidence="5">
    <location>
        <begin position="244"/>
        <end position="257"/>
    </location>
</feature>
<proteinExistence type="predicted"/>
<evidence type="ECO:0000259" key="6">
    <source>
        <dbReference type="PROSITE" id="PS50199"/>
    </source>
</evidence>
<feature type="domain" description="RanBP2-type" evidence="6">
    <location>
        <begin position="312"/>
        <end position="341"/>
    </location>
</feature>
<feature type="compositionally biased region" description="Pro residues" evidence="5">
    <location>
        <begin position="280"/>
        <end position="290"/>
    </location>
</feature>
<evidence type="ECO:0000313" key="7">
    <source>
        <dbReference type="EMBL" id="KAL1527558.1"/>
    </source>
</evidence>
<evidence type="ECO:0000256" key="2">
    <source>
        <dbReference type="ARBA" id="ARBA00022771"/>
    </source>
</evidence>
<dbReference type="PROSITE" id="PS01358">
    <property type="entry name" value="ZF_RANBP2_1"/>
    <property type="match status" value="1"/>
</dbReference>
<dbReference type="InterPro" id="IPR001876">
    <property type="entry name" value="Znf_RanBP2"/>
</dbReference>
<name>A0AB34K2Z3_PRYPA</name>
<dbReference type="GO" id="GO:0008270">
    <property type="term" value="F:zinc ion binding"/>
    <property type="evidence" value="ECO:0007669"/>
    <property type="project" value="UniProtKB-KW"/>
</dbReference>
<evidence type="ECO:0000256" key="4">
    <source>
        <dbReference type="PROSITE-ProRule" id="PRU00322"/>
    </source>
</evidence>
<dbReference type="SMART" id="SM00547">
    <property type="entry name" value="ZnF_RBZ"/>
    <property type="match status" value="1"/>
</dbReference>
<gene>
    <name evidence="7" type="ORF">AB1Y20_008946</name>
</gene>
<dbReference type="AlphaFoldDB" id="A0AB34K2Z3"/>
<dbReference type="Gene3D" id="3.40.50.10130">
    <property type="match status" value="1"/>
</dbReference>
<evidence type="ECO:0000256" key="5">
    <source>
        <dbReference type="SAM" id="MobiDB-lite"/>
    </source>
</evidence>
<feature type="region of interest" description="Disordered" evidence="5">
    <location>
        <begin position="333"/>
        <end position="384"/>
    </location>
</feature>
<feature type="region of interest" description="Disordered" evidence="5">
    <location>
        <begin position="238"/>
        <end position="301"/>
    </location>
</feature>
<protein>
    <recommendedName>
        <fullName evidence="6">RanBP2-type domain-containing protein</fullName>
    </recommendedName>
</protein>
<comment type="caution">
    <text evidence="7">The sequence shown here is derived from an EMBL/GenBank/DDBJ whole genome shotgun (WGS) entry which is preliminary data.</text>
</comment>
<evidence type="ECO:0000256" key="1">
    <source>
        <dbReference type="ARBA" id="ARBA00022723"/>
    </source>
</evidence>
<dbReference type="SUPFAM" id="SSF52980">
    <property type="entry name" value="Restriction endonuclease-like"/>
    <property type="match status" value="1"/>
</dbReference>
<evidence type="ECO:0000313" key="8">
    <source>
        <dbReference type="Proteomes" id="UP001515480"/>
    </source>
</evidence>
<keyword evidence="2 4" id="KW-0863">Zinc-finger</keyword>
<dbReference type="PROSITE" id="PS50199">
    <property type="entry name" value="ZF_RANBP2_2"/>
    <property type="match status" value="1"/>
</dbReference>
<dbReference type="CDD" id="cd21036">
    <property type="entry name" value="WH_MUS81"/>
    <property type="match status" value="1"/>
</dbReference>
<dbReference type="Gene3D" id="2.30.30.380">
    <property type="entry name" value="Zn-finger domain of Sec23/24"/>
    <property type="match status" value="1"/>
</dbReference>
<dbReference type="InterPro" id="IPR036443">
    <property type="entry name" value="Znf_RanBP2_sf"/>
</dbReference>
<organism evidence="7 8">
    <name type="scientific">Prymnesium parvum</name>
    <name type="common">Toxic golden alga</name>
    <dbReference type="NCBI Taxonomy" id="97485"/>
    <lineage>
        <taxon>Eukaryota</taxon>
        <taxon>Haptista</taxon>
        <taxon>Haptophyta</taxon>
        <taxon>Prymnesiophyceae</taxon>
        <taxon>Prymnesiales</taxon>
        <taxon>Prymnesiaceae</taxon>
        <taxon>Prymnesium</taxon>
    </lineage>
</organism>
<evidence type="ECO:0000256" key="3">
    <source>
        <dbReference type="ARBA" id="ARBA00022833"/>
    </source>
</evidence>
<dbReference type="Proteomes" id="UP001515480">
    <property type="component" value="Unassembled WGS sequence"/>
</dbReference>
<dbReference type="SUPFAM" id="SSF90209">
    <property type="entry name" value="Ran binding protein zinc finger-like"/>
    <property type="match status" value="1"/>
</dbReference>
<keyword evidence="8" id="KW-1185">Reference proteome</keyword>
<dbReference type="GO" id="GO:0006281">
    <property type="term" value="P:DNA repair"/>
    <property type="evidence" value="ECO:0007669"/>
    <property type="project" value="UniProtKB-ARBA"/>
</dbReference>